<evidence type="ECO:0000256" key="4">
    <source>
        <dbReference type="ARBA" id="ARBA00022900"/>
    </source>
</evidence>
<evidence type="ECO:0000256" key="5">
    <source>
        <dbReference type="ARBA" id="ARBA00023157"/>
    </source>
</evidence>
<feature type="domain" description="Pacifastin" evidence="10">
    <location>
        <begin position="461"/>
        <end position="495"/>
    </location>
</feature>
<sequence>MWMLSCFILCFAIISVKSSTGNFRHQVKSCQVGDVVQNECNKCLCTSKAIFECEALNCNRTKDDKRIELTKGQCNPNQLYVQKLITCICTKDGRWPHKNCYETFQSLPPSNVVKHECEPESYVSIDCNVCRCGPKGVILSDRCTKNTCDEEIHRRNMKPNNMYSNCEVKNWYSLAPCQFCYCINQNKLVCNTGNYYSKKLELGSYNLRICGKDLIREAVELIPGNQKALRTESQKATTKEMARVSPKSIPHKMHKNQNIAIEVNRESNEIYTLPTTKTTNDNLTESVEYYTDSEEAIKAQLNNPAPQKSVITSTVPTPAPTAQQLLKDGKSTKFPIVEGDEMLNESPNEEGDENSSENESVNVVPEVLETSSTTESAIMLHANENANENTNDNANENPNENADGNPEFDPNKGTVVEISKGSNTAGSYQYAGNTIKISLPKVLNKVFQLALRKSMVTLSKETKCKPGSTTVQDCNMCFCLKNSKLLCTKNKCGDAVKSVEN</sequence>
<keyword evidence="2" id="KW-0964">Secreted</keyword>
<dbReference type="AlphaFoldDB" id="A0A2W1BK35"/>
<dbReference type="PROSITE" id="PS51446">
    <property type="entry name" value="PACIFASTIN"/>
    <property type="match status" value="1"/>
</dbReference>
<feature type="compositionally biased region" description="Acidic residues" evidence="8">
    <location>
        <begin position="342"/>
        <end position="356"/>
    </location>
</feature>
<dbReference type="Pfam" id="PF05375">
    <property type="entry name" value="Pacifastin_I"/>
    <property type="match status" value="1"/>
</dbReference>
<feature type="disulfide bond" evidence="7">
    <location>
        <begin position="474"/>
        <end position="492"/>
    </location>
</feature>
<feature type="disulfide bond" evidence="7">
    <location>
        <begin position="464"/>
        <end position="479"/>
    </location>
</feature>
<feature type="region of interest" description="Disordered" evidence="8">
    <location>
        <begin position="342"/>
        <end position="362"/>
    </location>
</feature>
<feature type="signal peptide" evidence="9">
    <location>
        <begin position="1"/>
        <end position="18"/>
    </location>
</feature>
<feature type="compositionally biased region" description="Low complexity" evidence="8">
    <location>
        <begin position="387"/>
        <end position="407"/>
    </location>
</feature>
<dbReference type="OrthoDB" id="6924686at2759"/>
<protein>
    <recommendedName>
        <fullName evidence="10">Pacifastin domain-containing protein</fullName>
    </recommendedName>
</protein>
<evidence type="ECO:0000256" key="2">
    <source>
        <dbReference type="ARBA" id="ARBA00022525"/>
    </source>
</evidence>
<evidence type="ECO:0000256" key="1">
    <source>
        <dbReference type="ARBA" id="ARBA00004613"/>
    </source>
</evidence>
<comment type="similarity">
    <text evidence="6 7">Belongs to the protease inhibitor I19 family.</text>
</comment>
<feature type="disulfide bond" evidence="7">
    <location>
        <begin position="477"/>
        <end position="487"/>
    </location>
</feature>
<dbReference type="GO" id="GO:0005576">
    <property type="term" value="C:extracellular region"/>
    <property type="evidence" value="ECO:0007669"/>
    <property type="project" value="UniProtKB-SubCell"/>
</dbReference>
<dbReference type="Proteomes" id="UP000249218">
    <property type="component" value="Unassembled WGS sequence"/>
</dbReference>
<keyword evidence="3 7" id="KW-0646">Protease inhibitor</keyword>
<dbReference type="EMBL" id="KZ150228">
    <property type="protein sequence ID" value="PZC72033.1"/>
    <property type="molecule type" value="Genomic_DNA"/>
</dbReference>
<keyword evidence="5 7" id="KW-1015">Disulfide bond</keyword>
<keyword evidence="12" id="KW-1185">Reference proteome</keyword>
<keyword evidence="9" id="KW-0732">Signal</keyword>
<name>A0A2W1BK35_HELAM</name>
<evidence type="ECO:0000256" key="3">
    <source>
        <dbReference type="ARBA" id="ARBA00022690"/>
    </source>
</evidence>
<evidence type="ECO:0000256" key="7">
    <source>
        <dbReference type="PROSITE-ProRule" id="PRU00776"/>
    </source>
</evidence>
<reference evidence="11 12" key="1">
    <citation type="journal article" date="2017" name="BMC Biol.">
        <title>Genomic innovations, transcriptional plasticity and gene loss underlying the evolution and divergence of two highly polyphagous and invasive Helicoverpa pest species.</title>
        <authorList>
            <person name="Pearce S.L."/>
            <person name="Clarke D.F."/>
            <person name="East P.D."/>
            <person name="Elfekih S."/>
            <person name="Gordon K.H."/>
            <person name="Jermiin L.S."/>
            <person name="McGaughran A."/>
            <person name="Oakeshott J.G."/>
            <person name="Papanikolaou A."/>
            <person name="Perera O.P."/>
            <person name="Rane R.V."/>
            <person name="Richards S."/>
            <person name="Tay W.T."/>
            <person name="Walsh T.K."/>
            <person name="Anderson A."/>
            <person name="Anderson C.J."/>
            <person name="Asgari S."/>
            <person name="Board P.G."/>
            <person name="Bretschneider A."/>
            <person name="Campbell P.M."/>
            <person name="Chertemps T."/>
            <person name="Christeller J.T."/>
            <person name="Coppin C.W."/>
            <person name="Downes S.J."/>
            <person name="Duan G."/>
            <person name="Farnsworth C.A."/>
            <person name="Good R.T."/>
            <person name="Han L.B."/>
            <person name="Han Y.C."/>
            <person name="Hatje K."/>
            <person name="Horne I."/>
            <person name="Huang Y.P."/>
            <person name="Hughes D.S."/>
            <person name="Jacquin-Joly E."/>
            <person name="James W."/>
            <person name="Jhangiani S."/>
            <person name="Kollmar M."/>
            <person name="Kuwar S.S."/>
            <person name="Li S."/>
            <person name="Liu N.Y."/>
            <person name="Maibeche M.T."/>
            <person name="Miller J.R."/>
            <person name="Montagne N."/>
            <person name="Perry T."/>
            <person name="Qu J."/>
            <person name="Song S.V."/>
            <person name="Sutton G.G."/>
            <person name="Vogel H."/>
            <person name="Walenz B.P."/>
            <person name="Xu W."/>
            <person name="Zhang H.J."/>
            <person name="Zou Z."/>
            <person name="Batterham P."/>
            <person name="Edwards O.R."/>
            <person name="Feyereisen R."/>
            <person name="Gibbs R.A."/>
            <person name="Heckel D.G."/>
            <person name="McGrath A."/>
            <person name="Robin C."/>
            <person name="Scherer S.E."/>
            <person name="Worley K.C."/>
            <person name="Wu Y.D."/>
        </authorList>
    </citation>
    <scope>NUCLEOTIDE SEQUENCE [LARGE SCALE GENOMIC DNA]</scope>
    <source>
        <strain evidence="11">Harm_GR_Male_#8</strain>
        <tissue evidence="11">Whole organism</tissue>
    </source>
</reference>
<keyword evidence="4 7" id="KW-0722">Serine protease inhibitor</keyword>
<evidence type="ECO:0000313" key="11">
    <source>
        <dbReference type="EMBL" id="PZC72033.1"/>
    </source>
</evidence>
<feature type="region of interest" description="Disordered" evidence="8">
    <location>
        <begin position="387"/>
        <end position="409"/>
    </location>
</feature>
<accession>A0A2W1BK35</accession>
<dbReference type="InterPro" id="IPR036201">
    <property type="entry name" value="Pacifastin_dom_sf"/>
</dbReference>
<organism evidence="11 12">
    <name type="scientific">Helicoverpa armigera</name>
    <name type="common">Cotton bollworm</name>
    <name type="synonym">Heliothis armigera</name>
    <dbReference type="NCBI Taxonomy" id="29058"/>
    <lineage>
        <taxon>Eukaryota</taxon>
        <taxon>Metazoa</taxon>
        <taxon>Ecdysozoa</taxon>
        <taxon>Arthropoda</taxon>
        <taxon>Hexapoda</taxon>
        <taxon>Insecta</taxon>
        <taxon>Pterygota</taxon>
        <taxon>Neoptera</taxon>
        <taxon>Endopterygota</taxon>
        <taxon>Lepidoptera</taxon>
        <taxon>Glossata</taxon>
        <taxon>Ditrysia</taxon>
        <taxon>Noctuoidea</taxon>
        <taxon>Noctuidae</taxon>
        <taxon>Heliothinae</taxon>
        <taxon>Helicoverpa</taxon>
    </lineage>
</organism>
<proteinExistence type="inferred from homology"/>
<evidence type="ECO:0000313" key="12">
    <source>
        <dbReference type="Proteomes" id="UP000249218"/>
    </source>
</evidence>
<evidence type="ECO:0000256" key="9">
    <source>
        <dbReference type="SAM" id="SignalP"/>
    </source>
</evidence>
<comment type="subcellular location">
    <subcellularLocation>
        <location evidence="1">Secreted</location>
    </subcellularLocation>
</comment>
<evidence type="ECO:0000256" key="8">
    <source>
        <dbReference type="SAM" id="MobiDB-lite"/>
    </source>
</evidence>
<dbReference type="InterPro" id="IPR008037">
    <property type="entry name" value="Pacifastin_dom"/>
</dbReference>
<comment type="caution">
    <text evidence="7">Lacks conserved residue(s) required for the propagation of feature annotation.</text>
</comment>
<gene>
    <name evidence="11" type="primary">HaOG212046</name>
    <name evidence="11" type="ORF">B5X24_HaOG212046</name>
</gene>
<dbReference type="SUPFAM" id="SSF57283">
    <property type="entry name" value="PMP inhibitors"/>
    <property type="match status" value="1"/>
</dbReference>
<feature type="chain" id="PRO_5015961646" description="Pacifastin domain-containing protein" evidence="9">
    <location>
        <begin position="19"/>
        <end position="501"/>
    </location>
</feature>
<evidence type="ECO:0000256" key="6">
    <source>
        <dbReference type="ARBA" id="ARBA00029459"/>
    </source>
</evidence>
<evidence type="ECO:0000259" key="10">
    <source>
        <dbReference type="PROSITE" id="PS51446"/>
    </source>
</evidence>
<dbReference type="GO" id="GO:0004867">
    <property type="term" value="F:serine-type endopeptidase inhibitor activity"/>
    <property type="evidence" value="ECO:0007669"/>
    <property type="project" value="UniProtKB-UniRule"/>
</dbReference>